<protein>
    <submittedName>
        <fullName evidence="1">Uncharacterized protein</fullName>
    </submittedName>
</protein>
<dbReference type="AlphaFoldDB" id="A0A1G2CTN8"/>
<sequence length="121" mass="13258">MGVQSVYVKCHLPSGSRMVRVMVNEKQLADMLKGNSSLWSILNLRVGQRLGIEEELPILFGNVILKSLREGVFSEEILEIDLSDVPIGTSAVSIPPWWKRLSSSISGLFRSKSSSPSTNGA</sequence>
<dbReference type="Proteomes" id="UP000178841">
    <property type="component" value="Unassembled WGS sequence"/>
</dbReference>
<dbReference type="STRING" id="1798657.A2648_02845"/>
<name>A0A1G2CTN8_9BACT</name>
<dbReference type="EMBL" id="MHLH01000002">
    <property type="protein sequence ID" value="OGZ04754.1"/>
    <property type="molecule type" value="Genomic_DNA"/>
</dbReference>
<comment type="caution">
    <text evidence="1">The sequence shown here is derived from an EMBL/GenBank/DDBJ whole genome shotgun (WGS) entry which is preliminary data.</text>
</comment>
<reference evidence="1 2" key="1">
    <citation type="journal article" date="2016" name="Nat. Commun.">
        <title>Thousands of microbial genomes shed light on interconnected biogeochemical processes in an aquifer system.</title>
        <authorList>
            <person name="Anantharaman K."/>
            <person name="Brown C.T."/>
            <person name="Hug L.A."/>
            <person name="Sharon I."/>
            <person name="Castelle C.J."/>
            <person name="Probst A.J."/>
            <person name="Thomas B.C."/>
            <person name="Singh A."/>
            <person name="Wilkins M.J."/>
            <person name="Karaoz U."/>
            <person name="Brodie E.L."/>
            <person name="Williams K.H."/>
            <person name="Hubbard S.S."/>
            <person name="Banfield J.F."/>
        </authorList>
    </citation>
    <scope>NUCLEOTIDE SEQUENCE [LARGE SCALE GENOMIC DNA]</scope>
</reference>
<gene>
    <name evidence="1" type="ORF">A2648_02845</name>
</gene>
<accession>A0A1G2CTN8</accession>
<evidence type="ECO:0000313" key="1">
    <source>
        <dbReference type="EMBL" id="OGZ04754.1"/>
    </source>
</evidence>
<organism evidence="1 2">
    <name type="scientific">Candidatus Lloydbacteria bacterium RIFCSPHIGHO2_01_FULL_41_20</name>
    <dbReference type="NCBI Taxonomy" id="1798657"/>
    <lineage>
        <taxon>Bacteria</taxon>
        <taxon>Candidatus Lloydiibacteriota</taxon>
    </lineage>
</organism>
<proteinExistence type="predicted"/>
<evidence type="ECO:0000313" key="2">
    <source>
        <dbReference type="Proteomes" id="UP000178841"/>
    </source>
</evidence>